<dbReference type="InterPro" id="IPR047122">
    <property type="entry name" value="Trans-enoyl_RdTase-like"/>
</dbReference>
<dbReference type="SUPFAM" id="SSF51735">
    <property type="entry name" value="NAD(P)-binding Rossmann-fold domains"/>
    <property type="match status" value="1"/>
</dbReference>
<feature type="domain" description="Alcohol dehydrogenase-like N-terminal" evidence="2">
    <location>
        <begin position="3"/>
        <end position="60"/>
    </location>
</feature>
<dbReference type="HOGENOM" id="CLU_1590438_0_0_1"/>
<keyword evidence="1" id="KW-1133">Transmembrane helix</keyword>
<dbReference type="OrthoDB" id="10257049at2759"/>
<name>A0A0C9TV36_SPHS4</name>
<dbReference type="SUPFAM" id="SSF50129">
    <property type="entry name" value="GroES-like"/>
    <property type="match status" value="1"/>
</dbReference>
<gene>
    <name evidence="3" type="ORF">M422DRAFT_182398</name>
</gene>
<feature type="non-terminal residue" evidence="3">
    <location>
        <position position="1"/>
    </location>
</feature>
<dbReference type="Gene3D" id="3.90.180.10">
    <property type="entry name" value="Medium-chain alcohol dehydrogenases, catalytic domain"/>
    <property type="match status" value="1"/>
</dbReference>
<dbReference type="AlphaFoldDB" id="A0A0C9TV36"/>
<proteinExistence type="predicted"/>
<accession>A0A0C9TV36</accession>
<reference evidence="3 4" key="1">
    <citation type="submission" date="2014-06" db="EMBL/GenBank/DDBJ databases">
        <title>Evolutionary Origins and Diversification of the Mycorrhizal Mutualists.</title>
        <authorList>
            <consortium name="DOE Joint Genome Institute"/>
            <consortium name="Mycorrhizal Genomics Consortium"/>
            <person name="Kohler A."/>
            <person name="Kuo A."/>
            <person name="Nagy L.G."/>
            <person name="Floudas D."/>
            <person name="Copeland A."/>
            <person name="Barry K.W."/>
            <person name="Cichocki N."/>
            <person name="Veneault-Fourrey C."/>
            <person name="LaButti K."/>
            <person name="Lindquist E.A."/>
            <person name="Lipzen A."/>
            <person name="Lundell T."/>
            <person name="Morin E."/>
            <person name="Murat C."/>
            <person name="Riley R."/>
            <person name="Ohm R."/>
            <person name="Sun H."/>
            <person name="Tunlid A."/>
            <person name="Henrissat B."/>
            <person name="Grigoriev I.V."/>
            <person name="Hibbett D.S."/>
            <person name="Martin F."/>
        </authorList>
    </citation>
    <scope>NUCLEOTIDE SEQUENCE [LARGE SCALE GENOMIC DNA]</scope>
    <source>
        <strain evidence="3 4">SS14</strain>
    </source>
</reference>
<evidence type="ECO:0000256" key="1">
    <source>
        <dbReference type="SAM" id="Phobius"/>
    </source>
</evidence>
<feature type="transmembrane region" description="Helical" evidence="1">
    <location>
        <begin position="139"/>
        <end position="160"/>
    </location>
</feature>
<keyword evidence="1" id="KW-0812">Transmembrane</keyword>
<sequence length="168" mass="18409">PGTILGCDFSGIVAAVGPFVTTSVKVGDQVAGFVQGGHFKDRGAFTEYLKTPADLVWVVPEGTLSHEEAVTLGCEFWTAVQALFHRTRLGLTQPPAKMEGEKWAFLQSDYLQLIQLLAAAGYKVVIVSSPRNFELVKSLGATVVFDVCTFFFLSFLSSWLTRRVARYP</sequence>
<protein>
    <recommendedName>
        <fullName evidence="2">Alcohol dehydrogenase-like N-terminal domain-containing protein</fullName>
    </recommendedName>
</protein>
<keyword evidence="1" id="KW-0472">Membrane</keyword>
<dbReference type="Gene3D" id="3.40.50.720">
    <property type="entry name" value="NAD(P)-binding Rossmann-like Domain"/>
    <property type="match status" value="1"/>
</dbReference>
<dbReference type="InterPro" id="IPR013154">
    <property type="entry name" value="ADH-like_N"/>
</dbReference>
<organism evidence="3 4">
    <name type="scientific">Sphaerobolus stellatus (strain SS14)</name>
    <dbReference type="NCBI Taxonomy" id="990650"/>
    <lineage>
        <taxon>Eukaryota</taxon>
        <taxon>Fungi</taxon>
        <taxon>Dikarya</taxon>
        <taxon>Basidiomycota</taxon>
        <taxon>Agaricomycotina</taxon>
        <taxon>Agaricomycetes</taxon>
        <taxon>Phallomycetidae</taxon>
        <taxon>Geastrales</taxon>
        <taxon>Sphaerobolaceae</taxon>
        <taxon>Sphaerobolus</taxon>
    </lineage>
</organism>
<dbReference type="InterPro" id="IPR036291">
    <property type="entry name" value="NAD(P)-bd_dom_sf"/>
</dbReference>
<evidence type="ECO:0000259" key="2">
    <source>
        <dbReference type="Pfam" id="PF08240"/>
    </source>
</evidence>
<evidence type="ECO:0000313" key="3">
    <source>
        <dbReference type="EMBL" id="KIJ34228.1"/>
    </source>
</evidence>
<evidence type="ECO:0000313" key="4">
    <source>
        <dbReference type="Proteomes" id="UP000054279"/>
    </source>
</evidence>
<dbReference type="GO" id="GO:0016651">
    <property type="term" value="F:oxidoreductase activity, acting on NAD(P)H"/>
    <property type="evidence" value="ECO:0007669"/>
    <property type="project" value="InterPro"/>
</dbReference>
<keyword evidence="4" id="KW-1185">Reference proteome</keyword>
<dbReference type="Proteomes" id="UP000054279">
    <property type="component" value="Unassembled WGS sequence"/>
</dbReference>
<dbReference type="PANTHER" id="PTHR45348">
    <property type="entry name" value="HYPOTHETICAL OXIDOREDUCTASE (EUROFUNG)"/>
    <property type="match status" value="1"/>
</dbReference>
<dbReference type="InterPro" id="IPR011032">
    <property type="entry name" value="GroES-like_sf"/>
</dbReference>
<dbReference type="Pfam" id="PF08240">
    <property type="entry name" value="ADH_N"/>
    <property type="match status" value="1"/>
</dbReference>
<dbReference type="EMBL" id="KN837202">
    <property type="protein sequence ID" value="KIJ34228.1"/>
    <property type="molecule type" value="Genomic_DNA"/>
</dbReference>